<dbReference type="GO" id="GO:0007018">
    <property type="term" value="P:microtubule-based movement"/>
    <property type="evidence" value="ECO:0007669"/>
    <property type="project" value="InterPro"/>
</dbReference>
<dbReference type="GO" id="GO:0005874">
    <property type="term" value="C:microtubule"/>
    <property type="evidence" value="ECO:0007669"/>
    <property type="project" value="UniProtKB-KW"/>
</dbReference>
<name>A0AAF0AV66_9SCHI</name>
<accession>A0AAF0AV66</accession>
<dbReference type="AlphaFoldDB" id="A0AAF0AV66"/>
<comment type="subcellular location">
    <subcellularLocation>
        <location evidence="1">Cytoplasm</location>
        <location evidence="1">Cytoskeleton</location>
    </subcellularLocation>
</comment>
<keyword evidence="8" id="KW-1185">Reference proteome</keyword>
<proteinExistence type="predicted"/>
<dbReference type="PANTHER" id="PTHR12688">
    <property type="entry name" value="DYNEIN LIGHT INTERMEDIATE CHAIN"/>
    <property type="match status" value="1"/>
</dbReference>
<dbReference type="KEGG" id="som:SOMG_03861"/>
<keyword evidence="4" id="KW-0243">Dynein</keyword>
<keyword evidence="5" id="KW-0505">Motor protein</keyword>
<protein>
    <submittedName>
        <fullName evidence="7">Meiotic dynein intermediate light chain Dli1/Dil1</fullName>
    </submittedName>
</protein>
<organism evidence="7 8">
    <name type="scientific">Schizosaccharomyces osmophilus</name>
    <dbReference type="NCBI Taxonomy" id="2545709"/>
    <lineage>
        <taxon>Eukaryota</taxon>
        <taxon>Fungi</taxon>
        <taxon>Dikarya</taxon>
        <taxon>Ascomycota</taxon>
        <taxon>Taphrinomycotina</taxon>
        <taxon>Schizosaccharomycetes</taxon>
        <taxon>Schizosaccharomycetales</taxon>
        <taxon>Schizosaccharomycetaceae</taxon>
        <taxon>Schizosaccharomyces</taxon>
    </lineage>
</organism>
<evidence type="ECO:0000256" key="2">
    <source>
        <dbReference type="ARBA" id="ARBA00022490"/>
    </source>
</evidence>
<reference evidence="7 8" key="1">
    <citation type="journal article" date="2023" name="G3 (Bethesda)">
        <title>A high-quality reference genome for the fission yeast Schizosaccharomyces osmophilus.</title>
        <authorList>
            <person name="Jia G.S."/>
            <person name="Zhang W.C."/>
            <person name="Liang Y."/>
            <person name="Liu X.H."/>
            <person name="Rhind N."/>
            <person name="Pidoux A."/>
            <person name="Brysch-Herzberg M."/>
            <person name="Du L.L."/>
        </authorList>
    </citation>
    <scope>NUCLEOTIDE SEQUENCE [LARGE SCALE GENOMIC DNA]</scope>
    <source>
        <strain evidence="7 8">CBS 15793</strain>
    </source>
</reference>
<evidence type="ECO:0000313" key="8">
    <source>
        <dbReference type="Proteomes" id="UP001212411"/>
    </source>
</evidence>
<gene>
    <name evidence="7" type="primary">dli1</name>
    <name evidence="7" type="ORF">SOMG_03861</name>
</gene>
<dbReference type="RefSeq" id="XP_056037504.1">
    <property type="nucleotide sequence ID" value="XM_056182648.1"/>
</dbReference>
<sequence>MEPILEKLFNQTLKNNVLKESSILLIGNCSGFSDLLGKCNIHSISKESKNCPFISSPIVNCYEISYECFALYTDIGEKSHIIHVWQSSCITDQLLQFFVHQSLRSHGLDALWVIYVNHVFFENPKGFAKELLEVLRVCQHSISEFHQEFFITRDKRQKIMNQYHSLFSTIAPDEFSSFFNFTLILPQLDDDNETPSMNDDMKDFIQQFARSLLLLIPTSSLMYLSSNPYSWDNFKSLLKLYLLNDESGIIQENHRIIAVNTIENDRLLVPPCWDTMQKIQNVNLKFQTVVVDVATKQLHQVFETDDLIIYYESNFHNQRDNQRIPDDELDFPCKSHQQFLMELLNKYNGFQGHEGATKQLHRNQNPLIQDDQDEISLSNISKKLNVGQNHESNNALSIFFSDILNENIN</sequence>
<dbReference type="PANTHER" id="PTHR12688:SF0">
    <property type="entry name" value="DYNEIN LIGHT INTERMEDIATE CHAIN"/>
    <property type="match status" value="1"/>
</dbReference>
<dbReference type="GO" id="GO:0045504">
    <property type="term" value="F:dynein heavy chain binding"/>
    <property type="evidence" value="ECO:0007669"/>
    <property type="project" value="TreeGrafter"/>
</dbReference>
<dbReference type="GeneID" id="80877337"/>
<keyword evidence="6" id="KW-0206">Cytoskeleton</keyword>
<dbReference type="EMBL" id="CP115612">
    <property type="protein sequence ID" value="WBW73261.1"/>
    <property type="molecule type" value="Genomic_DNA"/>
</dbReference>
<keyword evidence="2" id="KW-0963">Cytoplasm</keyword>
<dbReference type="GO" id="GO:0035974">
    <property type="term" value="C:meiotic spindle pole body"/>
    <property type="evidence" value="ECO:0007669"/>
    <property type="project" value="TreeGrafter"/>
</dbReference>
<evidence type="ECO:0000256" key="4">
    <source>
        <dbReference type="ARBA" id="ARBA00023017"/>
    </source>
</evidence>
<evidence type="ECO:0000256" key="1">
    <source>
        <dbReference type="ARBA" id="ARBA00004245"/>
    </source>
</evidence>
<evidence type="ECO:0000256" key="6">
    <source>
        <dbReference type="ARBA" id="ARBA00023212"/>
    </source>
</evidence>
<dbReference type="Proteomes" id="UP001212411">
    <property type="component" value="Chromosome 2"/>
</dbReference>
<dbReference type="GO" id="GO:0000226">
    <property type="term" value="P:microtubule cytoskeleton organization"/>
    <property type="evidence" value="ECO:0007669"/>
    <property type="project" value="TreeGrafter"/>
</dbReference>
<evidence type="ECO:0000256" key="3">
    <source>
        <dbReference type="ARBA" id="ARBA00022701"/>
    </source>
</evidence>
<dbReference type="GO" id="GO:0005868">
    <property type="term" value="C:cytoplasmic dynein complex"/>
    <property type="evidence" value="ECO:0007669"/>
    <property type="project" value="InterPro"/>
</dbReference>
<evidence type="ECO:0000313" key="7">
    <source>
        <dbReference type="EMBL" id="WBW73261.1"/>
    </source>
</evidence>
<dbReference type="InterPro" id="IPR008467">
    <property type="entry name" value="Dynein1_light_intermed_chain"/>
</dbReference>
<evidence type="ECO:0000256" key="5">
    <source>
        <dbReference type="ARBA" id="ARBA00023175"/>
    </source>
</evidence>
<keyword evidence="3" id="KW-0493">Microtubule</keyword>